<evidence type="ECO:0000313" key="2">
    <source>
        <dbReference type="Proteomes" id="UP000316476"/>
    </source>
</evidence>
<protein>
    <submittedName>
        <fullName evidence="1">Uncharacterized protein</fullName>
    </submittedName>
</protein>
<dbReference type="OrthoDB" id="965837at2"/>
<dbReference type="Proteomes" id="UP000316476">
    <property type="component" value="Unassembled WGS sequence"/>
</dbReference>
<accession>A0A5C6FYN4</accession>
<dbReference type="RefSeq" id="WP_146413095.1">
    <property type="nucleotide sequence ID" value="NZ_SJPZ01000001.1"/>
</dbReference>
<dbReference type="AlphaFoldDB" id="A0A5C6FYN4"/>
<name>A0A5C6FYN4_9PLAN</name>
<evidence type="ECO:0000313" key="1">
    <source>
        <dbReference type="EMBL" id="TWU66468.1"/>
    </source>
</evidence>
<gene>
    <name evidence="1" type="ORF">V7x_20340</name>
</gene>
<proteinExistence type="predicted"/>
<dbReference type="EMBL" id="SJPZ01000001">
    <property type="protein sequence ID" value="TWU66468.1"/>
    <property type="molecule type" value="Genomic_DNA"/>
</dbReference>
<comment type="caution">
    <text evidence="1">The sequence shown here is derived from an EMBL/GenBank/DDBJ whole genome shotgun (WGS) entry which is preliminary data.</text>
</comment>
<reference evidence="1 2" key="1">
    <citation type="submission" date="2019-02" db="EMBL/GenBank/DDBJ databases">
        <title>Deep-cultivation of Planctomycetes and their phenomic and genomic characterization uncovers novel biology.</title>
        <authorList>
            <person name="Wiegand S."/>
            <person name="Jogler M."/>
            <person name="Boedeker C."/>
            <person name="Pinto D."/>
            <person name="Vollmers J."/>
            <person name="Rivas-Marin E."/>
            <person name="Kohn T."/>
            <person name="Peeters S.H."/>
            <person name="Heuer A."/>
            <person name="Rast P."/>
            <person name="Oberbeckmann S."/>
            <person name="Bunk B."/>
            <person name="Jeske O."/>
            <person name="Meyerdierks A."/>
            <person name="Storesund J.E."/>
            <person name="Kallscheuer N."/>
            <person name="Luecker S."/>
            <person name="Lage O.M."/>
            <person name="Pohl T."/>
            <person name="Merkel B.J."/>
            <person name="Hornburger P."/>
            <person name="Mueller R.-W."/>
            <person name="Bruemmer F."/>
            <person name="Labrenz M."/>
            <person name="Spormann A.M."/>
            <person name="Op Den Camp H."/>
            <person name="Overmann J."/>
            <person name="Amann R."/>
            <person name="Jetten M.S.M."/>
            <person name="Mascher T."/>
            <person name="Medema M.H."/>
            <person name="Devos D.P."/>
            <person name="Kaster A.-K."/>
            <person name="Ovreas L."/>
            <person name="Rohde M."/>
            <person name="Galperin M.Y."/>
            <person name="Jogler C."/>
        </authorList>
    </citation>
    <scope>NUCLEOTIDE SEQUENCE [LARGE SCALE GENOMIC DNA]</scope>
    <source>
        <strain evidence="1 2">V7</strain>
    </source>
</reference>
<organism evidence="1 2">
    <name type="scientific">Crateriforma conspicua</name>
    <dbReference type="NCBI Taxonomy" id="2527996"/>
    <lineage>
        <taxon>Bacteria</taxon>
        <taxon>Pseudomonadati</taxon>
        <taxon>Planctomycetota</taxon>
        <taxon>Planctomycetia</taxon>
        <taxon>Planctomycetales</taxon>
        <taxon>Planctomycetaceae</taxon>
        <taxon>Crateriforma</taxon>
    </lineage>
</organism>
<sequence>MGLLKNIFRGGATTATAAPPLAVANDGQPRRFDTWAIVDVMGHQRYVGKVTEQVVSGCGFVRVDIPATSDQPAWTKLIGTGSIYAITPVSKEIAVTLAQRSGVAPVQPYQLQPERKSLLVECDDKVDDDFDDEHF</sequence>